<evidence type="ECO:0000259" key="4">
    <source>
        <dbReference type="PROSITE" id="PS50956"/>
    </source>
</evidence>
<dbReference type="InterPro" id="IPR036388">
    <property type="entry name" value="WH-like_DNA-bd_sf"/>
</dbReference>
<dbReference type="SUPFAM" id="SSF54909">
    <property type="entry name" value="Dimeric alpha+beta barrel"/>
    <property type="match status" value="1"/>
</dbReference>
<dbReference type="InterPro" id="IPR000485">
    <property type="entry name" value="AsnC-type_HTH_dom"/>
</dbReference>
<evidence type="ECO:0000256" key="2">
    <source>
        <dbReference type="ARBA" id="ARBA00023125"/>
    </source>
</evidence>
<dbReference type="SUPFAM" id="SSF46785">
    <property type="entry name" value="Winged helix' DNA-binding domain"/>
    <property type="match status" value="2"/>
</dbReference>
<dbReference type="Pfam" id="PF13404">
    <property type="entry name" value="HTH_AsnC-type"/>
    <property type="match status" value="2"/>
</dbReference>
<dbReference type="InterPro" id="IPR019888">
    <property type="entry name" value="Tscrpt_reg_AsnC-like"/>
</dbReference>
<evidence type="ECO:0000256" key="1">
    <source>
        <dbReference type="ARBA" id="ARBA00023015"/>
    </source>
</evidence>
<dbReference type="PANTHER" id="PTHR30154:SF34">
    <property type="entry name" value="TRANSCRIPTIONAL REGULATOR AZLB"/>
    <property type="match status" value="1"/>
</dbReference>
<evidence type="ECO:0000256" key="3">
    <source>
        <dbReference type="ARBA" id="ARBA00023163"/>
    </source>
</evidence>
<comment type="caution">
    <text evidence="5">The sequence shown here is derived from an EMBL/GenBank/DDBJ whole genome shotgun (WGS) entry which is preliminary data.</text>
</comment>
<keyword evidence="1" id="KW-0805">Transcription regulation</keyword>
<dbReference type="InterPro" id="IPR011008">
    <property type="entry name" value="Dimeric_a/b-barrel"/>
</dbReference>
<dbReference type="SMART" id="SM00344">
    <property type="entry name" value="HTH_ASNC"/>
    <property type="match status" value="2"/>
</dbReference>
<protein>
    <submittedName>
        <fullName evidence="5">Lrp/AsnC family transcriptional regulator</fullName>
    </submittedName>
</protein>
<dbReference type="InterPro" id="IPR019887">
    <property type="entry name" value="Tscrpt_reg_AsnC/Lrp_C"/>
</dbReference>
<organism evidence="5 6">
    <name type="scientific">Amycolatopsis halotolerans</name>
    <dbReference type="NCBI Taxonomy" id="330083"/>
    <lineage>
        <taxon>Bacteria</taxon>
        <taxon>Bacillati</taxon>
        <taxon>Actinomycetota</taxon>
        <taxon>Actinomycetes</taxon>
        <taxon>Pseudonocardiales</taxon>
        <taxon>Pseudonocardiaceae</taxon>
        <taxon>Amycolatopsis</taxon>
    </lineage>
</organism>
<dbReference type="Pfam" id="PF01037">
    <property type="entry name" value="AsnC_trans_reg"/>
    <property type="match status" value="1"/>
</dbReference>
<accession>A0ABV7QUD7</accession>
<evidence type="ECO:0000313" key="6">
    <source>
        <dbReference type="Proteomes" id="UP001595764"/>
    </source>
</evidence>
<evidence type="ECO:0000313" key="5">
    <source>
        <dbReference type="EMBL" id="MFC3515619.1"/>
    </source>
</evidence>
<dbReference type="PRINTS" id="PR00033">
    <property type="entry name" value="HTHASNC"/>
</dbReference>
<feature type="domain" description="HTH asnC-type" evidence="4">
    <location>
        <begin position="12"/>
        <end position="72"/>
    </location>
</feature>
<keyword evidence="6" id="KW-1185">Reference proteome</keyword>
<dbReference type="InterPro" id="IPR036390">
    <property type="entry name" value="WH_DNA-bd_sf"/>
</dbReference>
<dbReference type="RefSeq" id="WP_377871865.1">
    <property type="nucleotide sequence ID" value="NZ_JBHMAY010000034.1"/>
</dbReference>
<keyword evidence="2" id="KW-0238">DNA-binding</keyword>
<dbReference type="Proteomes" id="UP001595764">
    <property type="component" value="Unassembled WGS sequence"/>
</dbReference>
<dbReference type="PANTHER" id="PTHR30154">
    <property type="entry name" value="LEUCINE-RESPONSIVE REGULATORY PROTEIN"/>
    <property type="match status" value="1"/>
</dbReference>
<reference evidence="6" key="1">
    <citation type="journal article" date="2019" name="Int. J. Syst. Evol. Microbiol.">
        <title>The Global Catalogue of Microorganisms (GCM) 10K type strain sequencing project: providing services to taxonomists for standard genome sequencing and annotation.</title>
        <authorList>
            <consortium name="The Broad Institute Genomics Platform"/>
            <consortium name="The Broad Institute Genome Sequencing Center for Infectious Disease"/>
            <person name="Wu L."/>
            <person name="Ma J."/>
        </authorList>
    </citation>
    <scope>NUCLEOTIDE SEQUENCE [LARGE SCALE GENOMIC DNA]</scope>
    <source>
        <strain evidence="6">CGMCC 4.7682</strain>
    </source>
</reference>
<dbReference type="PROSITE" id="PS50956">
    <property type="entry name" value="HTH_ASNC_2"/>
    <property type="match status" value="1"/>
</dbReference>
<sequence>MSYVEMMGSLVLDELDRQLVHALQIDGRASFSQVAKVLGTSDQTVARRYRRLRSARAMRVLGLPNVRRFGHVERLLRVRCTPDAAGAVAAALARRDDTSWVSLTAGGAEIVCMTHALPRGEGEALLLRKLPRTPRVVGISAHHLLHTFSGGPTGWPGKSAALAPEQVAHLRAPGPDGSGPGAALALSDNDLRLLGALALDGRAAYLELAAATGWSESTTKRRLEFLRRSGALFFDVEIDAALLGFEIEAMLWMSVPPSDLEETATSLTQHREVAFAAAITGPANLVAFVACENTEAFYTYLTEGIASLRAVTRLETAPVIHSVKRAGALLDAQQFSKAYRGQDLGTD</sequence>
<dbReference type="Gene3D" id="1.10.10.10">
    <property type="entry name" value="Winged helix-like DNA-binding domain superfamily/Winged helix DNA-binding domain"/>
    <property type="match status" value="2"/>
</dbReference>
<dbReference type="EMBL" id="JBHRWI010000052">
    <property type="protein sequence ID" value="MFC3515619.1"/>
    <property type="molecule type" value="Genomic_DNA"/>
</dbReference>
<dbReference type="Gene3D" id="3.30.70.920">
    <property type="match status" value="1"/>
</dbReference>
<keyword evidence="3" id="KW-0804">Transcription</keyword>
<proteinExistence type="predicted"/>
<gene>
    <name evidence="5" type="ORF">ACFORO_36030</name>
</gene>
<name>A0ABV7QUD7_9PSEU</name>